<organism evidence="4">
    <name type="scientific">Planktothricoides sp. SpSt-374</name>
    <dbReference type="NCBI Taxonomy" id="2282167"/>
    <lineage>
        <taxon>Bacteria</taxon>
        <taxon>Bacillati</taxon>
        <taxon>Cyanobacteriota</taxon>
        <taxon>Cyanophyceae</taxon>
        <taxon>Oscillatoriophycideae</taxon>
        <taxon>Oscillatoriales</taxon>
        <taxon>Oscillatoriaceae</taxon>
        <taxon>Planktothricoides</taxon>
    </lineage>
</organism>
<dbReference type="CDD" id="cd22533">
    <property type="entry name" value="KH-II_YlqC-like"/>
    <property type="match status" value="1"/>
</dbReference>
<dbReference type="PANTHER" id="PTHR34654:SF1">
    <property type="entry name" value="RNA-BINDING PROTEIN KHPA"/>
    <property type="match status" value="1"/>
</dbReference>
<dbReference type="GO" id="GO:0003723">
    <property type="term" value="F:RNA binding"/>
    <property type="evidence" value="ECO:0007669"/>
    <property type="project" value="UniProtKB-KW"/>
</dbReference>
<keyword evidence="1" id="KW-0963">Cytoplasm</keyword>
<feature type="compositionally biased region" description="Basic and acidic residues" evidence="3">
    <location>
        <begin position="110"/>
        <end position="129"/>
    </location>
</feature>
<name>A0A7C3ZMX3_9CYAN</name>
<feature type="compositionally biased region" description="Pro residues" evidence="3">
    <location>
        <begin position="135"/>
        <end position="149"/>
    </location>
</feature>
<feature type="region of interest" description="Disordered" evidence="3">
    <location>
        <begin position="1"/>
        <end position="27"/>
    </location>
</feature>
<evidence type="ECO:0000256" key="3">
    <source>
        <dbReference type="SAM" id="MobiDB-lite"/>
    </source>
</evidence>
<dbReference type="PANTHER" id="PTHR34654">
    <property type="entry name" value="UPF0109 PROTEIN SCO5592"/>
    <property type="match status" value="1"/>
</dbReference>
<accession>A0A7C3ZMX3</accession>
<evidence type="ECO:0000256" key="2">
    <source>
        <dbReference type="ARBA" id="ARBA00022884"/>
    </source>
</evidence>
<comment type="caution">
    <text evidence="4">The sequence shown here is derived from an EMBL/GenBank/DDBJ whole genome shotgun (WGS) entry which is preliminary data.</text>
</comment>
<feature type="region of interest" description="Disordered" evidence="3">
    <location>
        <begin position="110"/>
        <end position="158"/>
    </location>
</feature>
<dbReference type="Pfam" id="PF13083">
    <property type="entry name" value="KH_KhpA-B"/>
    <property type="match status" value="1"/>
</dbReference>
<protein>
    <submittedName>
        <fullName evidence="4">KH domain-containing protein</fullName>
    </submittedName>
</protein>
<keyword evidence="2" id="KW-0694">RNA-binding</keyword>
<dbReference type="EMBL" id="DSPX01000138">
    <property type="protein sequence ID" value="HGG01704.1"/>
    <property type="molecule type" value="Genomic_DNA"/>
</dbReference>
<reference evidence="4" key="1">
    <citation type="journal article" date="2020" name="mSystems">
        <title>Genome- and Community-Level Interaction Insights into Carbon Utilization and Element Cycling Functions of Hydrothermarchaeota in Hydrothermal Sediment.</title>
        <authorList>
            <person name="Zhou Z."/>
            <person name="Liu Y."/>
            <person name="Xu W."/>
            <person name="Pan J."/>
            <person name="Luo Z.H."/>
            <person name="Li M."/>
        </authorList>
    </citation>
    <scope>NUCLEOTIDE SEQUENCE [LARGE SCALE GENOMIC DNA]</scope>
    <source>
        <strain evidence="4">SpSt-374</strain>
    </source>
</reference>
<evidence type="ECO:0000256" key="1">
    <source>
        <dbReference type="ARBA" id="ARBA00022490"/>
    </source>
</evidence>
<dbReference type="InterPro" id="IPR020627">
    <property type="entry name" value="KhpA"/>
</dbReference>
<gene>
    <name evidence="4" type="ORF">ENR15_13890</name>
</gene>
<evidence type="ECO:0000313" key="4">
    <source>
        <dbReference type="EMBL" id="HGG01704.1"/>
    </source>
</evidence>
<dbReference type="AlphaFoldDB" id="A0A7C3ZMX3"/>
<proteinExistence type="predicted"/>
<sequence length="158" mass="17602">MSLNRSELEPPLNPDPNVPPTRDWEKPKPDYGGLVRFLVEPFLGSPDDLSVDCERSLSKPKVWIRMAFDEPDKGRVFGRGGRNIQAIRTVLQTAALAAGESIFLDIYGEHGGDVRDRMGGDRPREERYSSGRSSEPPPRPRGATTPPPSKRTNRDHSP</sequence>